<evidence type="ECO:0000256" key="2">
    <source>
        <dbReference type="SAM" id="Phobius"/>
    </source>
</evidence>
<dbReference type="Pfam" id="PF07963">
    <property type="entry name" value="N_methyl"/>
    <property type="match status" value="1"/>
</dbReference>
<evidence type="ECO:0000256" key="1">
    <source>
        <dbReference type="SAM" id="MobiDB-lite"/>
    </source>
</evidence>
<dbReference type="PROSITE" id="PS00409">
    <property type="entry name" value="PROKAR_NTER_METHYL"/>
    <property type="match status" value="1"/>
</dbReference>
<feature type="region of interest" description="Disordered" evidence="1">
    <location>
        <begin position="1"/>
        <end position="21"/>
    </location>
</feature>
<dbReference type="InterPro" id="IPR012902">
    <property type="entry name" value="N_methyl_site"/>
</dbReference>
<dbReference type="NCBIfam" id="TIGR02532">
    <property type="entry name" value="IV_pilin_GFxxxE"/>
    <property type="match status" value="1"/>
</dbReference>
<dbReference type="AlphaFoldDB" id="A0A6J7DHB0"/>
<feature type="transmembrane region" description="Helical" evidence="2">
    <location>
        <begin position="37"/>
        <end position="60"/>
    </location>
</feature>
<name>A0A6J7DHB0_9ZZZZ</name>
<feature type="compositionally biased region" description="Basic and acidic residues" evidence="1">
    <location>
        <begin position="1"/>
        <end position="12"/>
    </location>
</feature>
<keyword evidence="2" id="KW-0472">Membrane</keyword>
<gene>
    <name evidence="3" type="ORF">UFOPK3423_00597</name>
</gene>
<proteinExistence type="predicted"/>
<keyword evidence="2" id="KW-1133">Transmembrane helix</keyword>
<dbReference type="EMBL" id="CAFBLQ010000048">
    <property type="protein sequence ID" value="CAB4868265.1"/>
    <property type="molecule type" value="Genomic_DNA"/>
</dbReference>
<evidence type="ECO:0000313" key="3">
    <source>
        <dbReference type="EMBL" id="CAB4868265.1"/>
    </source>
</evidence>
<accession>A0A6J7DHB0</accession>
<protein>
    <submittedName>
        <fullName evidence="3">Unannotated protein</fullName>
    </submittedName>
</protein>
<sequence length="217" mass="23162">MRESRPRLKQEPETDDENHMAPMLGQLRLRLRDQAGFTLIEMLVAMGIALIVGAAALALLDSASPLASKEIQRGAVVGEGRAGLESIVRTIRNADTVNATSSYTIDINVPTSAGKRRVLLDCTSFAAGSTYRQCVQYTAAVGQEITTAGRVVVARIVNGTGSSSAEPVFSYSPDRVRPTVVRMKLIIPSSDGTSPGYSHRVVLSDAAYLRNLDLTGA</sequence>
<organism evidence="3">
    <name type="scientific">freshwater metagenome</name>
    <dbReference type="NCBI Taxonomy" id="449393"/>
    <lineage>
        <taxon>unclassified sequences</taxon>
        <taxon>metagenomes</taxon>
        <taxon>ecological metagenomes</taxon>
    </lineage>
</organism>
<reference evidence="3" key="1">
    <citation type="submission" date="2020-05" db="EMBL/GenBank/DDBJ databases">
        <authorList>
            <person name="Chiriac C."/>
            <person name="Salcher M."/>
            <person name="Ghai R."/>
            <person name="Kavagutti S V."/>
        </authorList>
    </citation>
    <scope>NUCLEOTIDE SEQUENCE</scope>
</reference>
<keyword evidence="2" id="KW-0812">Transmembrane</keyword>